<keyword evidence="3" id="KW-1185">Reference proteome</keyword>
<feature type="compositionally biased region" description="Basic and acidic residues" evidence="1">
    <location>
        <begin position="46"/>
        <end position="57"/>
    </location>
</feature>
<comment type="caution">
    <text evidence="2">The sequence shown here is derived from an EMBL/GenBank/DDBJ whole genome shotgun (WGS) entry which is preliminary data.</text>
</comment>
<dbReference type="AlphaFoldDB" id="A0A8J5W264"/>
<accession>A0A8J5W264</accession>
<evidence type="ECO:0000313" key="2">
    <source>
        <dbReference type="EMBL" id="KAG8072513.1"/>
    </source>
</evidence>
<evidence type="ECO:0000313" key="3">
    <source>
        <dbReference type="Proteomes" id="UP000729402"/>
    </source>
</evidence>
<sequence length="119" mass="13178">MGRLGGLDHWDLGAYMHTFFAVFRGELGFEEPVRRGGLPPLEEQDGWDKRQQADHQRGAHGSAPGPAAPFRLLVFQLHDASRGQRRPRRLEAAQRMLLLAAAVAAMAAVRPLHEFSLAS</sequence>
<reference evidence="2" key="1">
    <citation type="journal article" date="2021" name="bioRxiv">
        <title>Whole Genome Assembly and Annotation of Northern Wild Rice, Zizania palustris L., Supports a Whole Genome Duplication in the Zizania Genus.</title>
        <authorList>
            <person name="Haas M."/>
            <person name="Kono T."/>
            <person name="Macchietto M."/>
            <person name="Millas R."/>
            <person name="McGilp L."/>
            <person name="Shao M."/>
            <person name="Duquette J."/>
            <person name="Hirsch C.N."/>
            <person name="Kimball J."/>
        </authorList>
    </citation>
    <scope>NUCLEOTIDE SEQUENCE</scope>
    <source>
        <tissue evidence="2">Fresh leaf tissue</tissue>
    </source>
</reference>
<protein>
    <submittedName>
        <fullName evidence="2">Uncharacterized protein</fullName>
    </submittedName>
</protein>
<proteinExistence type="predicted"/>
<feature type="region of interest" description="Disordered" evidence="1">
    <location>
        <begin position="34"/>
        <end position="67"/>
    </location>
</feature>
<dbReference type="Proteomes" id="UP000729402">
    <property type="component" value="Unassembled WGS sequence"/>
</dbReference>
<reference evidence="2" key="2">
    <citation type="submission" date="2021-02" db="EMBL/GenBank/DDBJ databases">
        <authorList>
            <person name="Kimball J.A."/>
            <person name="Haas M.W."/>
            <person name="Macchietto M."/>
            <person name="Kono T."/>
            <person name="Duquette J."/>
            <person name="Shao M."/>
        </authorList>
    </citation>
    <scope>NUCLEOTIDE SEQUENCE</scope>
    <source>
        <tissue evidence="2">Fresh leaf tissue</tissue>
    </source>
</reference>
<evidence type="ECO:0000256" key="1">
    <source>
        <dbReference type="SAM" id="MobiDB-lite"/>
    </source>
</evidence>
<gene>
    <name evidence="2" type="ORF">GUJ93_ZPchr0006g43178</name>
</gene>
<organism evidence="2 3">
    <name type="scientific">Zizania palustris</name>
    <name type="common">Northern wild rice</name>
    <dbReference type="NCBI Taxonomy" id="103762"/>
    <lineage>
        <taxon>Eukaryota</taxon>
        <taxon>Viridiplantae</taxon>
        <taxon>Streptophyta</taxon>
        <taxon>Embryophyta</taxon>
        <taxon>Tracheophyta</taxon>
        <taxon>Spermatophyta</taxon>
        <taxon>Magnoliopsida</taxon>
        <taxon>Liliopsida</taxon>
        <taxon>Poales</taxon>
        <taxon>Poaceae</taxon>
        <taxon>BOP clade</taxon>
        <taxon>Oryzoideae</taxon>
        <taxon>Oryzeae</taxon>
        <taxon>Zizaniinae</taxon>
        <taxon>Zizania</taxon>
    </lineage>
</organism>
<name>A0A8J5W264_ZIZPA</name>
<dbReference type="EMBL" id="JAAALK010000283">
    <property type="protein sequence ID" value="KAG8072513.1"/>
    <property type="molecule type" value="Genomic_DNA"/>
</dbReference>